<protein>
    <submittedName>
        <fullName evidence="1">Uncharacterized protein</fullName>
    </submittedName>
</protein>
<dbReference type="KEGG" id="egl:EGR_08059"/>
<dbReference type="EMBL" id="APAU02000094">
    <property type="protein sequence ID" value="EUB57111.1"/>
    <property type="molecule type" value="Genomic_DNA"/>
</dbReference>
<dbReference type="Proteomes" id="UP000019149">
    <property type="component" value="Unassembled WGS sequence"/>
</dbReference>
<name>W6U9C6_ECHGR</name>
<dbReference type="RefSeq" id="XP_024348307.1">
    <property type="nucleotide sequence ID" value="XM_024497308.1"/>
</dbReference>
<dbReference type="AlphaFoldDB" id="W6U9C6"/>
<evidence type="ECO:0000313" key="1">
    <source>
        <dbReference type="EMBL" id="EUB57111.1"/>
    </source>
</evidence>
<reference evidence="1 2" key="1">
    <citation type="journal article" date="2013" name="Nat. Genet.">
        <title>The genome of the hydatid tapeworm Echinococcus granulosus.</title>
        <authorList>
            <person name="Zheng H."/>
            <person name="Zhang W."/>
            <person name="Zhang L."/>
            <person name="Zhang Z."/>
            <person name="Li J."/>
            <person name="Lu G."/>
            <person name="Zhu Y."/>
            <person name="Wang Y."/>
            <person name="Huang Y."/>
            <person name="Liu J."/>
            <person name="Kang H."/>
            <person name="Chen J."/>
            <person name="Wang L."/>
            <person name="Chen A."/>
            <person name="Yu S."/>
            <person name="Gao Z."/>
            <person name="Jin L."/>
            <person name="Gu W."/>
            <person name="Wang Z."/>
            <person name="Zhao L."/>
            <person name="Shi B."/>
            <person name="Wen H."/>
            <person name="Lin R."/>
            <person name="Jones M.K."/>
            <person name="Brejova B."/>
            <person name="Vinar T."/>
            <person name="Zhao G."/>
            <person name="McManus D.P."/>
            <person name="Chen Z."/>
            <person name="Zhou Y."/>
            <person name="Wang S."/>
        </authorList>
    </citation>
    <scope>NUCLEOTIDE SEQUENCE [LARGE SCALE GENOMIC DNA]</scope>
</reference>
<evidence type="ECO:0000313" key="2">
    <source>
        <dbReference type="Proteomes" id="UP000019149"/>
    </source>
</evidence>
<proteinExistence type="predicted"/>
<comment type="caution">
    <text evidence="1">The sequence shown here is derived from an EMBL/GenBank/DDBJ whole genome shotgun (WGS) entry which is preliminary data.</text>
</comment>
<accession>W6U9C6</accession>
<sequence length="94" mass="10846">MSIARHHRQIGENLSTLEFVEWSSGTKSHLFLSVLQPKLLHTNEDIIGGFHFVKHRQICINLKTSLLCKKTSKNNLLKLFMKQILVIFLGDECK</sequence>
<dbReference type="CTD" id="36343774"/>
<gene>
    <name evidence="1" type="ORF">EGR_08059</name>
</gene>
<keyword evidence="2" id="KW-1185">Reference proteome</keyword>
<organism evidence="1 2">
    <name type="scientific">Echinococcus granulosus</name>
    <name type="common">Hydatid tapeworm</name>
    <dbReference type="NCBI Taxonomy" id="6210"/>
    <lineage>
        <taxon>Eukaryota</taxon>
        <taxon>Metazoa</taxon>
        <taxon>Spiralia</taxon>
        <taxon>Lophotrochozoa</taxon>
        <taxon>Platyhelminthes</taxon>
        <taxon>Cestoda</taxon>
        <taxon>Eucestoda</taxon>
        <taxon>Cyclophyllidea</taxon>
        <taxon>Taeniidae</taxon>
        <taxon>Echinococcus</taxon>
        <taxon>Echinococcus granulosus group</taxon>
    </lineage>
</organism>
<dbReference type="GeneID" id="36343774"/>